<evidence type="ECO:0000313" key="1">
    <source>
        <dbReference type="EMBL" id="AEQ32146.1"/>
    </source>
</evidence>
<dbReference type="Pfam" id="PF02393">
    <property type="entry name" value="US22"/>
    <property type="match status" value="1"/>
</dbReference>
<protein>
    <submittedName>
        <fullName evidence="1">Tegument protein UL43</fullName>
    </submittedName>
</protein>
<gene>
    <name evidence="1" type="ORF">cyUL43</name>
</gene>
<reference evidence="1 2" key="1">
    <citation type="journal article" date="2011" name="J. Virol.">
        <title>Genomic sequencing and characterization of cynomolgus macaque cytomegalovirus.</title>
        <authorList>
            <person name="Marsh A.K."/>
            <person name="Willer D.O."/>
            <person name="Ambagala A.P."/>
            <person name="Dzamba M."/>
            <person name="Chan J.K."/>
            <person name="Pilon R."/>
            <person name="Fournier J."/>
            <person name="Sandstrom P."/>
            <person name="Brudno M."/>
            <person name="Macdonald K.S."/>
        </authorList>
    </citation>
    <scope>NUCLEOTIDE SEQUENCE [LARGE SCALE GENOMIC DNA]</scope>
    <source>
        <strain evidence="1 2">Ottawa</strain>
    </source>
</reference>
<dbReference type="EMBL" id="JN227533">
    <property type="protein sequence ID" value="AEQ32146.1"/>
    <property type="molecule type" value="Genomic_DNA"/>
</dbReference>
<dbReference type="Proteomes" id="UP000174965">
    <property type="component" value="Segment"/>
</dbReference>
<proteinExistence type="predicted"/>
<keyword evidence="2" id="KW-1185">Reference proteome</keyword>
<name>G8H172_9BETA</name>
<dbReference type="InterPro" id="IPR003360">
    <property type="entry name" value="US22-like"/>
</dbReference>
<evidence type="ECO:0000313" key="2">
    <source>
        <dbReference type="Proteomes" id="UP000174965"/>
    </source>
</evidence>
<organism evidence="1 2">
    <name type="scientific">macacine betaherpesvirus 8</name>
    <dbReference type="NCBI Taxonomy" id="2560567"/>
    <lineage>
        <taxon>Viruses</taxon>
        <taxon>Duplodnaviria</taxon>
        <taxon>Heunggongvirae</taxon>
        <taxon>Peploviricota</taxon>
        <taxon>Herviviricetes</taxon>
        <taxon>Herpesvirales</taxon>
        <taxon>Orthoherpesviridae</taxon>
        <taxon>Betaherpesvirinae</taxon>
        <taxon>Cytomegalovirus</taxon>
        <taxon>Cytomegalovirus macacinebeta8</taxon>
    </lineage>
</organism>
<accession>G8H172</accession>
<sequence length="333" mass="38506">MILSEMERADVLVRHTFICSVSSQKPAKRLIEHVRQMSGTTFPIRWPRGWIFTYRNFLRQGTFGRLNIKDLEKKYLCCDKFLIPVGTVSNGEEALTSGNVFILLLSEGGRVYVHDKNCDSVQLISRTGFHSLLTEGLMKYPPLREKLGPVRYSFGDSLALEFEIPTDLMGVWRLCQRNAGKEFSWTCTENIYLAEVVEGERTYENPAHQEWIKDTGSVNVLHIFVLSMLWRQKLIDIPIVVNEQLRVFAVNPDTKRVEYLASSLPAFFRVGVLRLGNQQYFCRQCVRHKKHCNIPPSYLCNTCPREPFCRKQTRSQKQKGRFFCPGSKHVSDE</sequence>